<dbReference type="InterPro" id="IPR011545">
    <property type="entry name" value="DEAD/DEAH_box_helicase_dom"/>
</dbReference>
<dbReference type="Proteomes" id="UP000265100">
    <property type="component" value="Chromosome 19"/>
</dbReference>
<sequence>MSGGSNQKTLFQTWGVSVSQNKVVNPIKDGKNAAGRPRTTPGNSPQVATAHLPSYPLWSENGHGSAYTLANPVGTEDPTPAYEDEDDDLMVVAVYEAERSLQLDNAKCFQHDNPARTEEPTFSLTPSGGQTYPDFPGFDSSSAKVWIYPTNYPIREYQLKISEAALFQNTLVCLPTGLGKTFIASVVMYNFYRWYPSGKIVFMAPTKPLVAQQIEACYKVMGIPQAHMAELTGSTAAKQRQEVWRSKRVFFLTPQVMVNDLSRDTCPAQQVKCVVIDEAHKALGNHAYCQVIKLLGSQTLQFRILALSATPGGDTKSVQSVISNLLISHIELRSEDSPDIRAHSHQRNVEKVVVPLGEALSAYQTCYLQVLEKFMSRLVQNRVMGHKDLRTLTKYQLILARDQFRKNPPSHLKGSQQGMLEGDFALCISLYHGYELLMQMGLRSLFFYIQGIMDGSRGQIHCFGFTVFVGPDEPFIYSHPKLEKLEEVVLQHFRLWAESSGPQEVSTRVMIFSSFRESVQEIAAMLNRHAPLIRVMTFMGQASAGKGVKGFTQKEQLEVVHKFRQGGFNTLVSTCVGEEGLDIGEVDLIVCFDAQRNPIRLVQRMGRTGRKRRGRIVVILAEGREERTYNQSQSNKRSVYKSITGNKNGFHMYPNSPRMLPEGLYPKLHKMHITCGQFDHQENSRRSVRGRRSHTESRASLIHPQNLSNSRVFFKIDQLEDTEPHPTLKQSHFLSIPNKQPSRELSLWEWRHWQHKALPSHVVDHSLRCSHFIKVMELIDRMREENEVRRMFADGTHRLRTVESKGVAFSEGLTHNVNAKLIIQNTNNHNTTVTELNMHTPAQTKTVADNSVMGSAVTPHFKSPESFNSMHDFFSVNFELGYSLEDSEEEDEAVGMPAPCMPGSSQPKKQIDSTTLSAAVSNSSTPCNSFAKQRIPPVCSESKHSTPQTLSECRMSKSGALPSPIMSPGAKRTLMPGLPSSLKRRRAQFGITVAERGPNEENGSYHVSGSSPHAGLFNLKERNSIFILSWFPIVFVSTCLFLSASYLVEGNSDSEDEVVLHKRRHPNKVNPLSSPEVRGKCRKGRQFLDEEAQLSEVEEGVEVSSDEEDGEEQNQSLNGFVVDNTQFSQGLNDSEMHGVYLKSVRSPAVQGKFKISNRRHHNMDIFSQVPEMDETYEEDSFVVGSDVELVGTSEEDAENVDLLPEDSFVNGRKQYPTRRRVFLHNARARGSTKTRAQPPPEQRAEMKTKRTRVIQMNDSSEEEIDEASKERALKAGDGVLPSLPKMVPPEPCGKEGKKAVSLSSKVSLLSKAQRSSVFFLSFPQAVPATPLAPQKITAENLIVSETSAPSGSVCILVDSRCISSGVELLTSLRQRHAATVHVCSLDSSYFIVSNRMAVERQSQSDLAAAQNRKRLAERVNSLQGLFERVCIIVEKDRTKTGEASRPFQRTRYFDSTLAALVRLGVRPLWSDGAEESAGLLADVARLEHRKGHGIGIPVEVKGQHRQQALQLYLSLPSVNYVQALNMSHNFTSIAQLINSPIEAIQKGGCMSRPKAEEIYRFLRYSCDSFLMNMSKSGKNS</sequence>
<dbReference type="InterPro" id="IPR039686">
    <property type="entry name" value="FANCM/Mph1-like_ID"/>
</dbReference>
<dbReference type="SUPFAM" id="SSF52980">
    <property type="entry name" value="Restriction endonuclease-like"/>
    <property type="match status" value="1"/>
</dbReference>
<dbReference type="SUPFAM" id="SSF52540">
    <property type="entry name" value="P-loop containing nucleoside triphosphate hydrolases"/>
    <property type="match status" value="1"/>
</dbReference>
<evidence type="ECO:0000259" key="10">
    <source>
        <dbReference type="PROSITE" id="PS51194"/>
    </source>
</evidence>
<dbReference type="STRING" id="8154.ENSACLP00000023555"/>
<evidence type="ECO:0000256" key="7">
    <source>
        <dbReference type="ARBA" id="ARBA00023242"/>
    </source>
</evidence>
<keyword evidence="3" id="KW-0547">Nucleotide-binding</keyword>
<dbReference type="SMART" id="SM00891">
    <property type="entry name" value="ERCC4"/>
    <property type="match status" value="1"/>
</dbReference>
<proteinExistence type="inferred from homology"/>
<dbReference type="FunFam" id="3.40.50.300:FF:000861">
    <property type="entry name" value="Fanconi anemia, complementation group M"/>
    <property type="match status" value="1"/>
</dbReference>
<evidence type="ECO:0000256" key="3">
    <source>
        <dbReference type="ARBA" id="ARBA00022741"/>
    </source>
</evidence>
<dbReference type="GO" id="GO:0005634">
    <property type="term" value="C:nucleus"/>
    <property type="evidence" value="ECO:0007669"/>
    <property type="project" value="UniProtKB-SubCell"/>
</dbReference>
<dbReference type="GO" id="GO:0005524">
    <property type="term" value="F:ATP binding"/>
    <property type="evidence" value="ECO:0007669"/>
    <property type="project" value="UniProtKB-KW"/>
</dbReference>
<dbReference type="CDD" id="cd18801">
    <property type="entry name" value="SF2_C_FANCM_Hef"/>
    <property type="match status" value="1"/>
</dbReference>
<dbReference type="InterPro" id="IPR011335">
    <property type="entry name" value="Restrct_endonuc-II-like"/>
</dbReference>
<evidence type="ECO:0000313" key="12">
    <source>
        <dbReference type="Proteomes" id="UP000265100"/>
    </source>
</evidence>
<dbReference type="Gene3D" id="3.40.50.300">
    <property type="entry name" value="P-loop containing nucleotide triphosphate hydrolases"/>
    <property type="match status" value="3"/>
</dbReference>
<evidence type="ECO:0000313" key="11">
    <source>
        <dbReference type="Ensembl" id="ENSACLP00000023555.2"/>
    </source>
</evidence>
<keyword evidence="5" id="KW-0347">Helicase</keyword>
<dbReference type="InterPro" id="IPR031879">
    <property type="entry name" value="FANCM-MHF-bd"/>
</dbReference>
<dbReference type="Ensembl" id="ENSACLT00000024121.2">
    <property type="protein sequence ID" value="ENSACLP00000023555.2"/>
    <property type="gene ID" value="ENSACLG00000016008.2"/>
</dbReference>
<dbReference type="PANTHER" id="PTHR14025">
    <property type="entry name" value="FANCONI ANEMIA GROUP M FANCM FAMILY MEMBER"/>
    <property type="match status" value="1"/>
</dbReference>
<evidence type="ECO:0000256" key="8">
    <source>
        <dbReference type="SAM" id="MobiDB-lite"/>
    </source>
</evidence>
<dbReference type="GO" id="GO:0004518">
    <property type="term" value="F:nuclease activity"/>
    <property type="evidence" value="ECO:0007669"/>
    <property type="project" value="InterPro"/>
</dbReference>
<dbReference type="GO" id="GO:0000400">
    <property type="term" value="F:four-way junction DNA binding"/>
    <property type="evidence" value="ECO:0007669"/>
    <property type="project" value="TreeGrafter"/>
</dbReference>
<dbReference type="Pfam" id="PF02732">
    <property type="entry name" value="ERCC4"/>
    <property type="match status" value="1"/>
</dbReference>
<evidence type="ECO:0000256" key="1">
    <source>
        <dbReference type="ARBA" id="ARBA00004123"/>
    </source>
</evidence>
<feature type="compositionally biased region" description="Acidic residues" evidence="8">
    <location>
        <begin position="1095"/>
        <end position="1112"/>
    </location>
</feature>
<dbReference type="CDD" id="cd12091">
    <property type="entry name" value="FANCM_ID"/>
    <property type="match status" value="1"/>
</dbReference>
<dbReference type="PANTHER" id="PTHR14025:SF20">
    <property type="entry name" value="FANCONI ANEMIA GROUP M PROTEIN"/>
    <property type="match status" value="1"/>
</dbReference>
<dbReference type="InterPro" id="IPR001650">
    <property type="entry name" value="Helicase_C-like"/>
</dbReference>
<dbReference type="CDD" id="cd18033">
    <property type="entry name" value="DEXDc_FANCM"/>
    <property type="match status" value="1"/>
</dbReference>
<dbReference type="InterPro" id="IPR006166">
    <property type="entry name" value="ERCC4_domain"/>
</dbReference>
<dbReference type="GO" id="GO:0045003">
    <property type="term" value="P:double-strand break repair via synthesis-dependent strand annealing"/>
    <property type="evidence" value="ECO:0007669"/>
    <property type="project" value="TreeGrafter"/>
</dbReference>
<evidence type="ECO:0008006" key="13">
    <source>
        <dbReference type="Google" id="ProtNLM"/>
    </source>
</evidence>
<feature type="domain" description="Helicase C-terminal" evidence="10">
    <location>
        <begin position="489"/>
        <end position="658"/>
    </location>
</feature>
<dbReference type="Pfam" id="PF00271">
    <property type="entry name" value="Helicase_C"/>
    <property type="match status" value="1"/>
</dbReference>
<dbReference type="GO" id="GO:0016787">
    <property type="term" value="F:hydrolase activity"/>
    <property type="evidence" value="ECO:0007669"/>
    <property type="project" value="UniProtKB-KW"/>
</dbReference>
<reference evidence="11" key="3">
    <citation type="submission" date="2025-08" db="UniProtKB">
        <authorList>
            <consortium name="Ensembl"/>
        </authorList>
    </citation>
    <scope>IDENTIFICATION</scope>
</reference>
<comment type="subcellular location">
    <subcellularLocation>
        <location evidence="1">Nucleus</location>
    </subcellularLocation>
</comment>
<dbReference type="SMART" id="SM00490">
    <property type="entry name" value="HELICc"/>
    <property type="match status" value="1"/>
</dbReference>
<feature type="region of interest" description="Disordered" evidence="8">
    <location>
        <begin position="1228"/>
        <end position="1249"/>
    </location>
</feature>
<feature type="region of interest" description="Disordered" evidence="8">
    <location>
        <begin position="938"/>
        <end position="970"/>
    </location>
</feature>
<dbReference type="Pfam" id="PF16783">
    <property type="entry name" value="FANCM-MHF_bd"/>
    <property type="match status" value="1"/>
</dbReference>
<name>A0A3P8Q2G5_ASTCA</name>
<dbReference type="SMART" id="SM00487">
    <property type="entry name" value="DEXDc"/>
    <property type="match status" value="1"/>
</dbReference>
<evidence type="ECO:0000256" key="2">
    <source>
        <dbReference type="ARBA" id="ARBA00009889"/>
    </source>
</evidence>
<keyword evidence="6" id="KW-0067">ATP-binding</keyword>
<dbReference type="GO" id="GO:0043138">
    <property type="term" value="F:3'-5' DNA helicase activity"/>
    <property type="evidence" value="ECO:0007669"/>
    <property type="project" value="InterPro"/>
</dbReference>
<dbReference type="InterPro" id="IPR044749">
    <property type="entry name" value="FANCM_DEXDc"/>
</dbReference>
<gene>
    <name evidence="11" type="primary">FANCM</name>
</gene>
<dbReference type="Pfam" id="PF00270">
    <property type="entry name" value="DEAD"/>
    <property type="match status" value="1"/>
</dbReference>
<feature type="region of interest" description="Disordered" evidence="8">
    <location>
        <begin position="680"/>
        <end position="699"/>
    </location>
</feature>
<comment type="similarity">
    <text evidence="2">Belongs to the DEAD box helicase family. DEAH subfamily. FANCM sub-subfamily.</text>
</comment>
<dbReference type="InterPro" id="IPR014001">
    <property type="entry name" value="Helicase_ATP-bd"/>
</dbReference>
<organism evidence="11 12">
    <name type="scientific">Astatotilapia calliptera</name>
    <name type="common">Eastern happy</name>
    <name type="synonym">Chromis callipterus</name>
    <dbReference type="NCBI Taxonomy" id="8154"/>
    <lineage>
        <taxon>Eukaryota</taxon>
        <taxon>Metazoa</taxon>
        <taxon>Chordata</taxon>
        <taxon>Craniata</taxon>
        <taxon>Vertebrata</taxon>
        <taxon>Euteleostomi</taxon>
        <taxon>Actinopterygii</taxon>
        <taxon>Neopterygii</taxon>
        <taxon>Teleostei</taxon>
        <taxon>Neoteleostei</taxon>
        <taxon>Acanthomorphata</taxon>
        <taxon>Ovalentaria</taxon>
        <taxon>Cichlomorphae</taxon>
        <taxon>Cichliformes</taxon>
        <taxon>Cichlidae</taxon>
        <taxon>African cichlids</taxon>
        <taxon>Pseudocrenilabrinae</taxon>
        <taxon>Haplochromini</taxon>
        <taxon>Astatotilapia</taxon>
    </lineage>
</organism>
<dbReference type="PROSITE" id="PS51192">
    <property type="entry name" value="HELICASE_ATP_BIND_1"/>
    <property type="match status" value="1"/>
</dbReference>
<feature type="domain" description="Helicase ATP-binding" evidence="9">
    <location>
        <begin position="161"/>
        <end position="329"/>
    </location>
</feature>
<keyword evidence="4" id="KW-0378">Hydrolase</keyword>
<dbReference type="PROSITE" id="PS51194">
    <property type="entry name" value="HELICASE_CTER"/>
    <property type="match status" value="1"/>
</dbReference>
<dbReference type="InterPro" id="IPR047418">
    <property type="entry name" value="XPF_nuclease_FANCM"/>
</dbReference>
<dbReference type="CDD" id="cd20077">
    <property type="entry name" value="XPF_nuclease_FANCM"/>
    <property type="match status" value="1"/>
</dbReference>
<accession>A0A3P8Q2G5</accession>
<keyword evidence="7" id="KW-0539">Nucleus</keyword>
<reference evidence="11" key="4">
    <citation type="submission" date="2025-09" db="UniProtKB">
        <authorList>
            <consortium name="Ensembl"/>
        </authorList>
    </citation>
    <scope>IDENTIFICATION</scope>
</reference>
<protein>
    <recommendedName>
        <fullName evidence="13">FA complementation group M</fullName>
    </recommendedName>
</protein>
<dbReference type="Gene3D" id="1.20.1320.30">
    <property type="match status" value="1"/>
</dbReference>
<reference evidence="11 12" key="1">
    <citation type="submission" date="2018-05" db="EMBL/GenBank/DDBJ databases">
        <authorList>
            <person name="Datahose"/>
        </authorList>
    </citation>
    <scope>NUCLEOTIDE SEQUENCE</scope>
</reference>
<dbReference type="OMA" id="MQMLPND"/>
<evidence type="ECO:0000256" key="6">
    <source>
        <dbReference type="ARBA" id="ARBA00022840"/>
    </source>
</evidence>
<evidence type="ECO:0000256" key="4">
    <source>
        <dbReference type="ARBA" id="ARBA00022801"/>
    </source>
</evidence>
<dbReference type="OrthoDB" id="6513042at2759"/>
<dbReference type="GeneTree" id="ENSGT00940000156480"/>
<dbReference type="Bgee" id="ENSACLG00000016008">
    <property type="expression patterns" value="Expressed in liver and 8 other cell types or tissues"/>
</dbReference>
<feature type="region of interest" description="Disordered" evidence="8">
    <location>
        <begin position="1095"/>
        <end position="1115"/>
    </location>
</feature>
<dbReference type="Gene3D" id="1.10.150.20">
    <property type="entry name" value="5' to 3' exonuclease, C-terminal subdomain"/>
    <property type="match status" value="1"/>
</dbReference>
<evidence type="ECO:0000256" key="5">
    <source>
        <dbReference type="ARBA" id="ARBA00022806"/>
    </source>
</evidence>
<dbReference type="GO" id="GO:0009378">
    <property type="term" value="F:four-way junction helicase activity"/>
    <property type="evidence" value="ECO:0007669"/>
    <property type="project" value="TreeGrafter"/>
</dbReference>
<dbReference type="InterPro" id="IPR027417">
    <property type="entry name" value="P-loop_NTPase"/>
</dbReference>
<evidence type="ECO:0000259" key="9">
    <source>
        <dbReference type="PROSITE" id="PS51192"/>
    </source>
</evidence>
<feature type="region of interest" description="Disordered" evidence="8">
    <location>
        <begin position="22"/>
        <end position="50"/>
    </location>
</feature>
<keyword evidence="12" id="KW-1185">Reference proteome</keyword>
<dbReference type="SUPFAM" id="SSF47781">
    <property type="entry name" value="RuvA domain 2-like"/>
    <property type="match status" value="1"/>
</dbReference>
<dbReference type="InterPro" id="IPR010994">
    <property type="entry name" value="RuvA_2-like"/>
</dbReference>
<dbReference type="GO" id="GO:0036297">
    <property type="term" value="P:interstrand cross-link repair"/>
    <property type="evidence" value="ECO:0007669"/>
    <property type="project" value="TreeGrafter"/>
</dbReference>
<reference evidence="12" key="2">
    <citation type="submission" date="2023-03" db="EMBL/GenBank/DDBJ databases">
        <authorList>
            <consortium name="Wellcome Sanger Institute Data Sharing"/>
        </authorList>
    </citation>
    <scope>NUCLEOTIDE SEQUENCE [LARGE SCALE GENOMIC DNA]</scope>
</reference>
<dbReference type="Gene3D" id="3.40.50.10130">
    <property type="match status" value="1"/>
</dbReference>